<feature type="repeat" description="NHL" evidence="2">
    <location>
        <begin position="239"/>
        <end position="283"/>
    </location>
</feature>
<dbReference type="PANTHER" id="PTHR24104:SF25">
    <property type="entry name" value="PROTEIN LIN-41"/>
    <property type="match status" value="1"/>
</dbReference>
<keyword evidence="4" id="KW-1185">Reference proteome</keyword>
<proteinExistence type="predicted"/>
<dbReference type="AlphaFoldDB" id="A0AAV7K2W1"/>
<dbReference type="InterPro" id="IPR011042">
    <property type="entry name" value="6-blade_b-propeller_TolB-like"/>
</dbReference>
<gene>
    <name evidence="3" type="ORF">LOD99_2556</name>
</gene>
<dbReference type="PROSITE" id="PS51125">
    <property type="entry name" value="NHL"/>
    <property type="match status" value="2"/>
</dbReference>
<dbReference type="Gene3D" id="2.120.10.30">
    <property type="entry name" value="TolB, C-terminal domain"/>
    <property type="match status" value="1"/>
</dbReference>
<organism evidence="3 4">
    <name type="scientific">Oopsacas minuta</name>
    <dbReference type="NCBI Taxonomy" id="111878"/>
    <lineage>
        <taxon>Eukaryota</taxon>
        <taxon>Metazoa</taxon>
        <taxon>Porifera</taxon>
        <taxon>Hexactinellida</taxon>
        <taxon>Hexasterophora</taxon>
        <taxon>Lyssacinosida</taxon>
        <taxon>Leucopsacidae</taxon>
        <taxon>Oopsacas</taxon>
    </lineage>
</organism>
<dbReference type="InterPro" id="IPR050952">
    <property type="entry name" value="TRIM-NHL_E3_ligases"/>
</dbReference>
<dbReference type="PANTHER" id="PTHR24104">
    <property type="entry name" value="E3 UBIQUITIN-PROTEIN LIGASE NHLRC1-RELATED"/>
    <property type="match status" value="1"/>
</dbReference>
<dbReference type="SUPFAM" id="SSF75011">
    <property type="entry name" value="3-carboxy-cis,cis-mucoante lactonizing enzyme"/>
    <property type="match status" value="1"/>
</dbReference>
<protein>
    <submittedName>
        <fullName evidence="3">PEP-CTERM domain protein</fullName>
    </submittedName>
</protein>
<evidence type="ECO:0000256" key="2">
    <source>
        <dbReference type="PROSITE-ProRule" id="PRU00504"/>
    </source>
</evidence>
<reference evidence="3 4" key="1">
    <citation type="journal article" date="2023" name="BMC Biol.">
        <title>The compact genome of the sponge Oopsacas minuta (Hexactinellida) is lacking key metazoan core genes.</title>
        <authorList>
            <person name="Santini S."/>
            <person name="Schenkelaars Q."/>
            <person name="Jourda C."/>
            <person name="Duchesne M."/>
            <person name="Belahbib H."/>
            <person name="Rocher C."/>
            <person name="Selva M."/>
            <person name="Riesgo A."/>
            <person name="Vervoort M."/>
            <person name="Leys S.P."/>
            <person name="Kodjabachian L."/>
            <person name="Le Bivic A."/>
            <person name="Borchiellini C."/>
            <person name="Claverie J.M."/>
            <person name="Renard E."/>
        </authorList>
    </citation>
    <scope>NUCLEOTIDE SEQUENCE [LARGE SCALE GENOMIC DNA]</scope>
    <source>
        <strain evidence="3">SPO-2</strain>
    </source>
</reference>
<accession>A0AAV7K2W1</accession>
<evidence type="ECO:0000256" key="1">
    <source>
        <dbReference type="ARBA" id="ARBA00022737"/>
    </source>
</evidence>
<name>A0AAV7K2W1_9METZ</name>
<evidence type="ECO:0000313" key="4">
    <source>
        <dbReference type="Proteomes" id="UP001165289"/>
    </source>
</evidence>
<comment type="caution">
    <text evidence="3">The sequence shown here is derived from an EMBL/GenBank/DDBJ whole genome shotgun (WGS) entry which is preliminary data.</text>
</comment>
<dbReference type="EMBL" id="JAKMXF010000210">
    <property type="protein sequence ID" value="KAI6655268.1"/>
    <property type="molecule type" value="Genomic_DNA"/>
</dbReference>
<sequence length="413" mass="47343">MATVAVGPEIEPLEDSIERIKAEVRGKFAEFVERVLAREAALLVKLDDIFAIRRAQIEEFQGRKRELEEMRNQNKSNLRYEELRSMQSEFMNKIETKIKELEHQLVNSFVHFDWSSNIFNELSELGNLHVLDKYTLTPKVEYTHKQEVALKRSKVGDLEGELYGPRVICIDPKSNNIFISEHKNNRVQKFDRNGNYLTTLGNGKMKAPDGIAIHNDQIYIAQYEGNHVQVYSLLTDKFVGRIGEKGFGRGQLDCPTGLAISKKNSYLYVCDRKNCRVQVFEQGGEYRSKFGSENLNNPTDIKMTGEEIFVLDEANPCIHVFNYANECVRSLITNGPREQTLDPFCFCFDLDRNFYITDFDRNCVSIFNPIGESLGQIGSHTSRVLYTPSGIAIDMLGRLIVIDRSNNGCIRFF</sequence>
<dbReference type="Proteomes" id="UP001165289">
    <property type="component" value="Unassembled WGS sequence"/>
</dbReference>
<feature type="repeat" description="NHL" evidence="2">
    <location>
        <begin position="153"/>
        <end position="193"/>
    </location>
</feature>
<dbReference type="InterPro" id="IPR001258">
    <property type="entry name" value="NHL_repeat"/>
</dbReference>
<evidence type="ECO:0000313" key="3">
    <source>
        <dbReference type="EMBL" id="KAI6655268.1"/>
    </source>
</evidence>
<keyword evidence="1" id="KW-0677">Repeat</keyword>
<dbReference type="Pfam" id="PF01436">
    <property type="entry name" value="NHL"/>
    <property type="match status" value="1"/>
</dbReference>
<dbReference type="GO" id="GO:0008270">
    <property type="term" value="F:zinc ion binding"/>
    <property type="evidence" value="ECO:0007669"/>
    <property type="project" value="UniProtKB-KW"/>
</dbReference>
<dbReference type="CDD" id="cd05819">
    <property type="entry name" value="NHL"/>
    <property type="match status" value="1"/>
</dbReference>